<dbReference type="Proteomes" id="UP000325577">
    <property type="component" value="Linkage Group LG10"/>
</dbReference>
<keyword evidence="4" id="KW-0472">Membrane</keyword>
<dbReference type="GO" id="GO:0009451">
    <property type="term" value="P:RNA modification"/>
    <property type="evidence" value="ECO:0007669"/>
    <property type="project" value="InterPro"/>
</dbReference>
<dbReference type="PANTHER" id="PTHR47926">
    <property type="entry name" value="PENTATRICOPEPTIDE REPEAT-CONTAINING PROTEIN"/>
    <property type="match status" value="1"/>
</dbReference>
<dbReference type="OrthoDB" id="185373at2759"/>
<dbReference type="PANTHER" id="PTHR47926:SF373">
    <property type="entry name" value="TETRATRICOPEPTIDE-LIKE HELICAL DOMAIN SUPERFAMILY, DYW DOMAIN-CONTAINING PROTEIN"/>
    <property type="match status" value="1"/>
</dbReference>
<gene>
    <name evidence="6" type="ORF">F0562_020169</name>
</gene>
<keyword evidence="7" id="KW-1185">Reference proteome</keyword>
<dbReference type="Gene3D" id="1.25.40.10">
    <property type="entry name" value="Tetratricopeptide repeat domain"/>
    <property type="match status" value="1"/>
</dbReference>
<organism evidence="6 7">
    <name type="scientific">Nyssa sinensis</name>
    <dbReference type="NCBI Taxonomy" id="561372"/>
    <lineage>
        <taxon>Eukaryota</taxon>
        <taxon>Viridiplantae</taxon>
        <taxon>Streptophyta</taxon>
        <taxon>Embryophyta</taxon>
        <taxon>Tracheophyta</taxon>
        <taxon>Spermatophyta</taxon>
        <taxon>Magnoliopsida</taxon>
        <taxon>eudicotyledons</taxon>
        <taxon>Gunneridae</taxon>
        <taxon>Pentapetalae</taxon>
        <taxon>asterids</taxon>
        <taxon>Cornales</taxon>
        <taxon>Nyssaceae</taxon>
        <taxon>Nyssa</taxon>
    </lineage>
</organism>
<evidence type="ECO:0000256" key="3">
    <source>
        <dbReference type="PROSITE-ProRule" id="PRU00708"/>
    </source>
</evidence>
<dbReference type="InterPro" id="IPR046848">
    <property type="entry name" value="E_motif"/>
</dbReference>
<evidence type="ECO:0000313" key="6">
    <source>
        <dbReference type="EMBL" id="KAA8545385.1"/>
    </source>
</evidence>
<evidence type="ECO:0000256" key="2">
    <source>
        <dbReference type="ARBA" id="ARBA00022737"/>
    </source>
</evidence>
<evidence type="ECO:0000259" key="5">
    <source>
        <dbReference type="Pfam" id="PF14432"/>
    </source>
</evidence>
<dbReference type="Pfam" id="PF13041">
    <property type="entry name" value="PPR_2"/>
    <property type="match status" value="1"/>
</dbReference>
<dbReference type="Pfam" id="PF14432">
    <property type="entry name" value="DYW_deaminase"/>
    <property type="match status" value="1"/>
</dbReference>
<keyword evidence="4" id="KW-0812">Transmembrane</keyword>
<dbReference type="GO" id="GO:0003723">
    <property type="term" value="F:RNA binding"/>
    <property type="evidence" value="ECO:0007669"/>
    <property type="project" value="InterPro"/>
</dbReference>
<dbReference type="FunFam" id="1.25.40.10:FF:000184">
    <property type="entry name" value="Pentatricopeptide repeat-containing protein, chloroplastic"/>
    <property type="match status" value="1"/>
</dbReference>
<keyword evidence="2" id="KW-0677">Repeat</keyword>
<dbReference type="PROSITE" id="PS51375">
    <property type="entry name" value="PPR"/>
    <property type="match status" value="1"/>
</dbReference>
<dbReference type="Pfam" id="PF20430">
    <property type="entry name" value="Eplus_motif"/>
    <property type="match status" value="1"/>
</dbReference>
<protein>
    <recommendedName>
        <fullName evidence="5">DYW domain-containing protein</fullName>
    </recommendedName>
</protein>
<dbReference type="InterPro" id="IPR011990">
    <property type="entry name" value="TPR-like_helical_dom_sf"/>
</dbReference>
<dbReference type="InterPro" id="IPR032867">
    <property type="entry name" value="DYW_dom"/>
</dbReference>
<evidence type="ECO:0000313" key="7">
    <source>
        <dbReference type="Proteomes" id="UP000325577"/>
    </source>
</evidence>
<dbReference type="GO" id="GO:0008270">
    <property type="term" value="F:zinc ion binding"/>
    <property type="evidence" value="ECO:0007669"/>
    <property type="project" value="InterPro"/>
</dbReference>
<proteinExistence type="inferred from homology"/>
<dbReference type="EMBL" id="CM018033">
    <property type="protein sequence ID" value="KAA8545385.1"/>
    <property type="molecule type" value="Genomic_DNA"/>
</dbReference>
<feature type="transmembrane region" description="Helical" evidence="4">
    <location>
        <begin position="291"/>
        <end position="312"/>
    </location>
</feature>
<dbReference type="NCBIfam" id="TIGR00756">
    <property type="entry name" value="PPR"/>
    <property type="match status" value="1"/>
</dbReference>
<reference evidence="6 7" key="1">
    <citation type="submission" date="2019-09" db="EMBL/GenBank/DDBJ databases">
        <title>A chromosome-level genome assembly of the Chinese tupelo Nyssa sinensis.</title>
        <authorList>
            <person name="Yang X."/>
            <person name="Kang M."/>
            <person name="Yang Y."/>
            <person name="Xiong H."/>
            <person name="Wang M."/>
            <person name="Zhang Z."/>
            <person name="Wang Z."/>
            <person name="Wu H."/>
            <person name="Ma T."/>
            <person name="Liu J."/>
            <person name="Xi Z."/>
        </authorList>
    </citation>
    <scope>NUCLEOTIDE SEQUENCE [LARGE SCALE GENOMIC DNA]</scope>
    <source>
        <strain evidence="6">J267</strain>
        <tissue evidence="6">Leaf</tissue>
    </source>
</reference>
<evidence type="ECO:0000256" key="1">
    <source>
        <dbReference type="ARBA" id="ARBA00006643"/>
    </source>
</evidence>
<feature type="repeat" description="PPR" evidence="3">
    <location>
        <begin position="15"/>
        <end position="49"/>
    </location>
</feature>
<dbReference type="AlphaFoldDB" id="A0A5J5BQW5"/>
<dbReference type="InterPro" id="IPR046849">
    <property type="entry name" value="E2_motif"/>
</dbReference>
<sequence>MTDAKKIYQEMETRDVISYNTLITGFAAYGHGVEAVKLLWKMKEEGIERDRITYIGVLTACSHAGLLEEAQKVFRSIKDSDTDYYACIVDLLGRVGKLDETKRLIESMPMQPHAEVYGSLLNASRVHKRVELGELAANKLFELEPDNSGNYVLLSNIYASAGRWEDVERVRGAMKKGGVKKTTGWSWVEFDGKMHKFIVGDWSHEQSDDIYRILAELRKRMRVSGYTADKSCVLRDVEEEEKEEMVGTHSEKLAIAFALLVSEAGAVIRVVKNLRRFDVWRYSTAFEIFQYVINVVLVQALLWAWVFSVACWRTWRSSLITRLLIFLRLPEVFYSYEGYD</sequence>
<comment type="similarity">
    <text evidence="1">Belongs to the PPR family. PCMP-H subfamily.</text>
</comment>
<dbReference type="InterPro" id="IPR046960">
    <property type="entry name" value="PPR_At4g14850-like_plant"/>
</dbReference>
<dbReference type="Pfam" id="PF20431">
    <property type="entry name" value="E_motif"/>
    <property type="match status" value="1"/>
</dbReference>
<evidence type="ECO:0000256" key="4">
    <source>
        <dbReference type="SAM" id="Phobius"/>
    </source>
</evidence>
<keyword evidence="4" id="KW-1133">Transmembrane helix</keyword>
<name>A0A5J5BQW5_9ASTE</name>
<accession>A0A5J5BQW5</accession>
<dbReference type="InterPro" id="IPR002885">
    <property type="entry name" value="PPR_rpt"/>
</dbReference>
<feature type="domain" description="DYW" evidence="5">
    <location>
        <begin position="225"/>
        <end position="275"/>
    </location>
</feature>